<reference evidence="1 2" key="1">
    <citation type="journal article" date="2022" name="Hortic Res">
        <title>A haplotype resolved chromosomal level avocado genome allows analysis of novel avocado genes.</title>
        <authorList>
            <person name="Nath O."/>
            <person name="Fletcher S.J."/>
            <person name="Hayward A."/>
            <person name="Shaw L.M."/>
            <person name="Masouleh A.K."/>
            <person name="Furtado A."/>
            <person name="Henry R.J."/>
            <person name="Mitter N."/>
        </authorList>
    </citation>
    <scope>NUCLEOTIDE SEQUENCE [LARGE SCALE GENOMIC DNA]</scope>
    <source>
        <strain evidence="2">cv. Hass</strain>
    </source>
</reference>
<name>A0ACC2MR77_PERAE</name>
<organism evidence="1 2">
    <name type="scientific">Persea americana</name>
    <name type="common">Avocado</name>
    <dbReference type="NCBI Taxonomy" id="3435"/>
    <lineage>
        <taxon>Eukaryota</taxon>
        <taxon>Viridiplantae</taxon>
        <taxon>Streptophyta</taxon>
        <taxon>Embryophyta</taxon>
        <taxon>Tracheophyta</taxon>
        <taxon>Spermatophyta</taxon>
        <taxon>Magnoliopsida</taxon>
        <taxon>Magnoliidae</taxon>
        <taxon>Laurales</taxon>
        <taxon>Lauraceae</taxon>
        <taxon>Persea</taxon>
    </lineage>
</organism>
<keyword evidence="2" id="KW-1185">Reference proteome</keyword>
<accession>A0ACC2MR77</accession>
<dbReference type="EMBL" id="CM056809">
    <property type="protein sequence ID" value="KAJ8648262.1"/>
    <property type="molecule type" value="Genomic_DNA"/>
</dbReference>
<sequence>MLKHSDKKQQRPSRFQRHAPASIQVNLASNYVSEWKMAIPLLSPLAMSPLLPVVHEDGPVEMPLKEDLQRDCKSSSKEKKPISQTWQHPAAPFHYGSPPIMPSFVPQATT</sequence>
<comment type="caution">
    <text evidence="1">The sequence shown here is derived from an EMBL/GenBank/DDBJ whole genome shotgun (WGS) entry which is preliminary data.</text>
</comment>
<dbReference type="Proteomes" id="UP001234297">
    <property type="component" value="Chromosome 1"/>
</dbReference>
<evidence type="ECO:0000313" key="1">
    <source>
        <dbReference type="EMBL" id="KAJ8648262.1"/>
    </source>
</evidence>
<gene>
    <name evidence="1" type="ORF">MRB53_001285</name>
</gene>
<protein>
    <submittedName>
        <fullName evidence="1">Uncharacterized protein</fullName>
    </submittedName>
</protein>
<proteinExistence type="predicted"/>
<evidence type="ECO:0000313" key="2">
    <source>
        <dbReference type="Proteomes" id="UP001234297"/>
    </source>
</evidence>